<gene>
    <name evidence="2" type="ORF">C486_05005</name>
</gene>
<evidence type="ECO:0000313" key="3">
    <source>
        <dbReference type="Proteomes" id="UP000011592"/>
    </source>
</evidence>
<evidence type="ECO:0000256" key="1">
    <source>
        <dbReference type="SAM" id="MobiDB-lite"/>
    </source>
</evidence>
<feature type="region of interest" description="Disordered" evidence="1">
    <location>
        <begin position="1"/>
        <end position="28"/>
    </location>
</feature>
<feature type="compositionally biased region" description="Basic and acidic residues" evidence="1">
    <location>
        <begin position="8"/>
        <end position="26"/>
    </location>
</feature>
<dbReference type="Proteomes" id="UP000011592">
    <property type="component" value="Unassembled WGS sequence"/>
</dbReference>
<keyword evidence="3" id="KW-1185">Reference proteome</keyword>
<proteinExistence type="predicted"/>
<dbReference type="EMBL" id="AOIJ01000038">
    <property type="protein sequence ID" value="ELY82316.1"/>
    <property type="molecule type" value="Genomic_DNA"/>
</dbReference>
<evidence type="ECO:0000313" key="2">
    <source>
        <dbReference type="EMBL" id="ELY82316.1"/>
    </source>
</evidence>
<name>L9Z8L7_9EURY</name>
<dbReference type="AlphaFoldDB" id="L9Z8L7"/>
<accession>L9Z8L7</accession>
<comment type="caution">
    <text evidence="2">The sequence shown here is derived from an EMBL/GenBank/DDBJ whole genome shotgun (WGS) entry which is preliminary data.</text>
</comment>
<reference evidence="2 3" key="1">
    <citation type="journal article" date="2014" name="PLoS Genet.">
        <title>Phylogenetically driven sequencing of extremely halophilic archaea reveals strategies for static and dynamic osmo-response.</title>
        <authorList>
            <person name="Becker E.A."/>
            <person name="Seitzer P.M."/>
            <person name="Tritt A."/>
            <person name="Larsen D."/>
            <person name="Krusor M."/>
            <person name="Yao A.I."/>
            <person name="Wu D."/>
            <person name="Madern D."/>
            <person name="Eisen J.A."/>
            <person name="Darling A.E."/>
            <person name="Facciotti M.T."/>
        </authorList>
    </citation>
    <scope>NUCLEOTIDE SEQUENCE [LARGE SCALE GENOMIC DNA]</scope>
    <source>
        <strain evidence="2 3">JCM 14663</strain>
    </source>
</reference>
<organism evidence="2 3">
    <name type="scientific">Natrinema gari JCM 14663</name>
    <dbReference type="NCBI Taxonomy" id="1230459"/>
    <lineage>
        <taxon>Archaea</taxon>
        <taxon>Methanobacteriati</taxon>
        <taxon>Methanobacteriota</taxon>
        <taxon>Stenosarchaea group</taxon>
        <taxon>Halobacteria</taxon>
        <taxon>Halobacteriales</taxon>
        <taxon>Natrialbaceae</taxon>
        <taxon>Natrinema</taxon>
    </lineage>
</organism>
<protein>
    <submittedName>
        <fullName evidence="2">Uncharacterized protein</fullName>
    </submittedName>
</protein>
<sequence length="44" mass="5035">MSTAPADTRSEKQDGGSGVGERRRTVDPWLIESHHSRRIRYHSD</sequence>